<keyword evidence="4" id="KW-1185">Reference proteome</keyword>
<gene>
    <name evidence="3" type="ORF">SAMN05444280_1505</name>
</gene>
<keyword evidence="3" id="KW-0862">Zinc</keyword>
<feature type="transmembrane region" description="Helical" evidence="1">
    <location>
        <begin position="85"/>
        <end position="107"/>
    </location>
</feature>
<dbReference type="STRING" id="1168035.SAMN05444280_1505"/>
<keyword evidence="1" id="KW-0472">Membrane</keyword>
<proteinExistence type="predicted"/>
<dbReference type="Pfam" id="PF13490">
    <property type="entry name" value="zf-HC2"/>
    <property type="match status" value="1"/>
</dbReference>
<dbReference type="InterPro" id="IPR041916">
    <property type="entry name" value="Anti_sigma_zinc_sf"/>
</dbReference>
<dbReference type="OrthoDB" id="1121441at2"/>
<evidence type="ECO:0000256" key="1">
    <source>
        <dbReference type="SAM" id="Phobius"/>
    </source>
</evidence>
<keyword evidence="1" id="KW-1133">Transmembrane helix</keyword>
<keyword evidence="1" id="KW-0812">Transmembrane</keyword>
<keyword evidence="3" id="KW-0863">Zinc-finger</keyword>
<dbReference type="AlphaFoldDB" id="A0A1M6P0J2"/>
<name>A0A1M6P0J2_9BACT</name>
<dbReference type="InterPro" id="IPR027383">
    <property type="entry name" value="Znf_put"/>
</dbReference>
<sequence length="143" mass="16320">MQCKKLHKKLIFFLEGDLPGHEMEQVKQHLTECNECAAFASEMSKTLNVLQAEKSPEVNPFFYTRVKARLESQTEKPAQFMRNPFLARVLQPAFFSLLLLAGIYTGIKIGQPADTGASYFQQEQVVPYLNEMEAEPIEAFLME</sequence>
<dbReference type="RefSeq" id="WP_073173816.1">
    <property type="nucleotide sequence ID" value="NZ_FQZE01000050.1"/>
</dbReference>
<evidence type="ECO:0000313" key="3">
    <source>
        <dbReference type="EMBL" id="SHK01509.1"/>
    </source>
</evidence>
<evidence type="ECO:0000313" key="4">
    <source>
        <dbReference type="Proteomes" id="UP000184050"/>
    </source>
</evidence>
<feature type="domain" description="Putative zinc-finger" evidence="2">
    <location>
        <begin position="3"/>
        <end position="37"/>
    </location>
</feature>
<organism evidence="3 4">
    <name type="scientific">Tangfeifania diversioriginum</name>
    <dbReference type="NCBI Taxonomy" id="1168035"/>
    <lineage>
        <taxon>Bacteria</taxon>
        <taxon>Pseudomonadati</taxon>
        <taxon>Bacteroidota</taxon>
        <taxon>Bacteroidia</taxon>
        <taxon>Marinilabiliales</taxon>
        <taxon>Prolixibacteraceae</taxon>
        <taxon>Tangfeifania</taxon>
    </lineage>
</organism>
<accession>A0A1M6P0J2</accession>
<dbReference type="Proteomes" id="UP000184050">
    <property type="component" value="Unassembled WGS sequence"/>
</dbReference>
<evidence type="ECO:0000259" key="2">
    <source>
        <dbReference type="Pfam" id="PF13490"/>
    </source>
</evidence>
<keyword evidence="3" id="KW-0479">Metal-binding</keyword>
<reference evidence="3 4" key="1">
    <citation type="submission" date="2016-11" db="EMBL/GenBank/DDBJ databases">
        <authorList>
            <person name="Jaros S."/>
            <person name="Januszkiewicz K."/>
            <person name="Wedrychowicz H."/>
        </authorList>
    </citation>
    <scope>NUCLEOTIDE SEQUENCE [LARGE SCALE GENOMIC DNA]</scope>
    <source>
        <strain evidence="3 4">DSM 27063</strain>
    </source>
</reference>
<dbReference type="GO" id="GO:0008270">
    <property type="term" value="F:zinc ion binding"/>
    <property type="evidence" value="ECO:0007669"/>
    <property type="project" value="UniProtKB-KW"/>
</dbReference>
<protein>
    <submittedName>
        <fullName evidence="3">Putative zinc-finger</fullName>
    </submittedName>
</protein>
<dbReference type="Gene3D" id="1.10.10.1320">
    <property type="entry name" value="Anti-sigma factor, zinc-finger domain"/>
    <property type="match status" value="1"/>
</dbReference>
<dbReference type="EMBL" id="FQZE01000050">
    <property type="protein sequence ID" value="SHK01509.1"/>
    <property type="molecule type" value="Genomic_DNA"/>
</dbReference>